<dbReference type="Gene3D" id="3.30.565.10">
    <property type="entry name" value="Histidine kinase-like ATPase, C-terminal domain"/>
    <property type="match status" value="1"/>
</dbReference>
<sequence>MKYRQTKLTQPPNEKGFGTEKDKTPVFRNQLTSSEILQKLNFYSEVLDIVKFFSQKLIGLLKGVPIVVAFSDAQGYLLELFGDPLVHQMVAQSGIKRGIQFIEQECGPNVVSRALQEDRPVKLIGDDHAYEALHGVACYGAVIHNMDKSLPIGTLSIMAPIGEAHDYFLPLLVTAVDSIERQLLLAHNNRTLDVLNRMILESTPNAVVIVNEKGIVRECNNLFEAYLGIRSEDIIGRPAATIPYVGEYLDRSVRGQTRYQDVELNIPKPEESAARICLFDCYPILDTSKCPSGALGQLKDITERSRTEQLLIQAEKMSVAGQLGAAFAHEVRNPLMVLKGFFQLISEEYSVKSDYVNIMMDEFRGIEEIVQEFLSVSRPRGSTYRKCDIGCVLTSTVSLISPMTRMKGITISTDIAKDDLFVLGDEHNIKQIIINLLNNAMDAMEHPGSIYVSAKLNDTKTNVQIEIQDEGAGIDPNIFSKLGTPFYTTKEKGTGLGLTVCSILIEQHNGTIHFRNRNEGGTSVILEFPAFQSKATESNRDDDKVS</sequence>
<dbReference type="PROSITE" id="PS50112">
    <property type="entry name" value="PAS"/>
    <property type="match status" value="1"/>
</dbReference>
<feature type="compositionally biased region" description="Polar residues" evidence="9">
    <location>
        <begin position="1"/>
        <end position="12"/>
    </location>
</feature>
<dbReference type="InterPro" id="IPR029016">
    <property type="entry name" value="GAF-like_dom_sf"/>
</dbReference>
<evidence type="ECO:0000313" key="10">
    <source>
        <dbReference type="EMBL" id="UNO49573.1"/>
    </source>
</evidence>
<keyword evidence="11" id="KW-1185">Reference proteome</keyword>
<dbReference type="InterPro" id="IPR036097">
    <property type="entry name" value="HisK_dim/P_sf"/>
</dbReference>
<comment type="catalytic activity">
    <reaction evidence="1">
        <text>ATP + protein L-histidine = ADP + protein N-phospho-L-histidine.</text>
        <dbReference type="EC" id="2.7.13.3"/>
    </reaction>
</comment>
<keyword evidence="7 10" id="KW-0067">ATP-binding</keyword>
<evidence type="ECO:0000256" key="5">
    <source>
        <dbReference type="ARBA" id="ARBA00022741"/>
    </source>
</evidence>
<evidence type="ECO:0000256" key="8">
    <source>
        <dbReference type="ARBA" id="ARBA00023012"/>
    </source>
</evidence>
<gene>
    <name evidence="10" type="ORF">K1I37_03230</name>
</gene>
<dbReference type="InterPro" id="IPR035965">
    <property type="entry name" value="PAS-like_dom_sf"/>
</dbReference>
<dbReference type="SMART" id="SM00387">
    <property type="entry name" value="HATPase_c"/>
    <property type="match status" value="1"/>
</dbReference>
<keyword evidence="6" id="KW-0418">Kinase</keyword>
<dbReference type="Pfam" id="PF02518">
    <property type="entry name" value="HATPase_c"/>
    <property type="match status" value="1"/>
</dbReference>
<dbReference type="STRING" id="1356854.N007_16600"/>
<dbReference type="AlphaFoldDB" id="T0BM16"/>
<dbReference type="CDD" id="cd00130">
    <property type="entry name" value="PAS"/>
    <property type="match status" value="1"/>
</dbReference>
<dbReference type="InterPro" id="IPR000014">
    <property type="entry name" value="PAS"/>
</dbReference>
<dbReference type="SUPFAM" id="SSF55785">
    <property type="entry name" value="PYP-like sensor domain (PAS domain)"/>
    <property type="match status" value="1"/>
</dbReference>
<keyword evidence="5" id="KW-0547">Nucleotide-binding</keyword>
<dbReference type="OrthoDB" id="9784397at2"/>
<dbReference type="InterPro" id="IPR036890">
    <property type="entry name" value="HATPase_C_sf"/>
</dbReference>
<evidence type="ECO:0000313" key="11">
    <source>
        <dbReference type="Proteomes" id="UP000829401"/>
    </source>
</evidence>
<keyword evidence="4" id="KW-0808">Transferase</keyword>
<dbReference type="SUPFAM" id="SSF55874">
    <property type="entry name" value="ATPase domain of HSP90 chaperone/DNA topoisomerase II/histidine kinase"/>
    <property type="match status" value="1"/>
</dbReference>
<dbReference type="InterPro" id="IPR000700">
    <property type="entry name" value="PAS-assoc_C"/>
</dbReference>
<dbReference type="Proteomes" id="UP000829401">
    <property type="component" value="Chromosome"/>
</dbReference>
<dbReference type="PROSITE" id="PS50113">
    <property type="entry name" value="PAC"/>
    <property type="match status" value="1"/>
</dbReference>
<protein>
    <recommendedName>
        <fullName evidence="2">histidine kinase</fullName>
        <ecNumber evidence="2">2.7.13.3</ecNumber>
    </recommendedName>
</protein>
<dbReference type="PRINTS" id="PR00344">
    <property type="entry name" value="BCTRLSENSOR"/>
</dbReference>
<dbReference type="InterPro" id="IPR004358">
    <property type="entry name" value="Sig_transdc_His_kin-like_C"/>
</dbReference>
<dbReference type="eggNOG" id="COG3852">
    <property type="taxonomic scope" value="Bacteria"/>
</dbReference>
<dbReference type="Pfam" id="PF08448">
    <property type="entry name" value="PAS_4"/>
    <property type="match status" value="1"/>
</dbReference>
<evidence type="ECO:0000256" key="3">
    <source>
        <dbReference type="ARBA" id="ARBA00022553"/>
    </source>
</evidence>
<dbReference type="RefSeq" id="WP_021298457.1">
    <property type="nucleotide sequence ID" value="NZ_AURB01000191.1"/>
</dbReference>
<dbReference type="InterPro" id="IPR013656">
    <property type="entry name" value="PAS_4"/>
</dbReference>
<dbReference type="KEGG" id="aaco:K1I37_03230"/>
<dbReference type="PANTHER" id="PTHR43065">
    <property type="entry name" value="SENSOR HISTIDINE KINASE"/>
    <property type="match status" value="1"/>
</dbReference>
<keyword evidence="8" id="KW-0902">Two-component regulatory system</keyword>
<dbReference type="Gene3D" id="3.30.450.40">
    <property type="match status" value="1"/>
</dbReference>
<accession>T0BM16</accession>
<dbReference type="InterPro" id="IPR003594">
    <property type="entry name" value="HATPase_dom"/>
</dbReference>
<proteinExistence type="predicted"/>
<evidence type="ECO:0000256" key="6">
    <source>
        <dbReference type="ARBA" id="ARBA00022777"/>
    </source>
</evidence>
<dbReference type="PANTHER" id="PTHR43065:SF10">
    <property type="entry name" value="PEROXIDE STRESS-ACTIVATED HISTIDINE KINASE MAK3"/>
    <property type="match status" value="1"/>
</dbReference>
<dbReference type="GO" id="GO:0005524">
    <property type="term" value="F:ATP binding"/>
    <property type="evidence" value="ECO:0007669"/>
    <property type="project" value="UniProtKB-KW"/>
</dbReference>
<dbReference type="NCBIfam" id="TIGR00229">
    <property type="entry name" value="sensory_box"/>
    <property type="match status" value="1"/>
</dbReference>
<dbReference type="GO" id="GO:0000155">
    <property type="term" value="F:phosphorelay sensor kinase activity"/>
    <property type="evidence" value="ECO:0007669"/>
    <property type="project" value="InterPro"/>
</dbReference>
<dbReference type="CDD" id="cd00082">
    <property type="entry name" value="HisKA"/>
    <property type="match status" value="1"/>
</dbReference>
<name>T0BM16_ALIAG</name>
<reference evidence="11" key="1">
    <citation type="journal article" date="2022" name="G3 (Bethesda)">
        <title>Unveiling the complete genome sequence of Alicyclobacillus acidoterrestris DSM 3922T, a taint-producing strain.</title>
        <authorList>
            <person name="Leonardo I.C."/>
            <person name="Barreto Crespo M.T."/>
            <person name="Gaspar F.B."/>
        </authorList>
    </citation>
    <scope>NUCLEOTIDE SEQUENCE [LARGE SCALE GENOMIC DNA]</scope>
    <source>
        <strain evidence="11">DSM 3922</strain>
    </source>
</reference>
<dbReference type="EC" id="2.7.13.3" evidence="2"/>
<dbReference type="SUPFAM" id="SSF47384">
    <property type="entry name" value="Homodimeric domain of signal transducing histidine kinase"/>
    <property type="match status" value="1"/>
</dbReference>
<evidence type="ECO:0000256" key="2">
    <source>
        <dbReference type="ARBA" id="ARBA00012438"/>
    </source>
</evidence>
<dbReference type="InterPro" id="IPR005467">
    <property type="entry name" value="His_kinase_dom"/>
</dbReference>
<evidence type="ECO:0000256" key="9">
    <source>
        <dbReference type="SAM" id="MobiDB-lite"/>
    </source>
</evidence>
<dbReference type="SMART" id="SM00388">
    <property type="entry name" value="HisKA"/>
    <property type="match status" value="1"/>
</dbReference>
<dbReference type="Gene3D" id="3.30.450.20">
    <property type="entry name" value="PAS domain"/>
    <property type="match status" value="1"/>
</dbReference>
<dbReference type="EMBL" id="CP080467">
    <property type="protein sequence ID" value="UNO49573.1"/>
    <property type="molecule type" value="Genomic_DNA"/>
</dbReference>
<feature type="region of interest" description="Disordered" evidence="9">
    <location>
        <begin position="1"/>
        <end position="23"/>
    </location>
</feature>
<evidence type="ECO:0000256" key="7">
    <source>
        <dbReference type="ARBA" id="ARBA00022840"/>
    </source>
</evidence>
<dbReference type="PROSITE" id="PS50109">
    <property type="entry name" value="HIS_KIN"/>
    <property type="match status" value="1"/>
</dbReference>
<dbReference type="Pfam" id="PF00512">
    <property type="entry name" value="HisKA"/>
    <property type="match status" value="1"/>
</dbReference>
<dbReference type="InterPro" id="IPR003661">
    <property type="entry name" value="HisK_dim/P_dom"/>
</dbReference>
<evidence type="ECO:0000256" key="4">
    <source>
        <dbReference type="ARBA" id="ARBA00022679"/>
    </source>
</evidence>
<evidence type="ECO:0000256" key="1">
    <source>
        <dbReference type="ARBA" id="ARBA00000085"/>
    </source>
</evidence>
<dbReference type="Gene3D" id="1.10.287.130">
    <property type="match status" value="1"/>
</dbReference>
<keyword evidence="3" id="KW-0597">Phosphoprotein</keyword>
<dbReference type="SMART" id="SM00091">
    <property type="entry name" value="PAS"/>
    <property type="match status" value="1"/>
</dbReference>
<organism evidence="10 11">
    <name type="scientific">Alicyclobacillus acidoterrestris (strain ATCC 49025 / DSM 3922 / CIP 106132 / NCIMB 13137 / GD3B)</name>
    <dbReference type="NCBI Taxonomy" id="1356854"/>
    <lineage>
        <taxon>Bacteria</taxon>
        <taxon>Bacillati</taxon>
        <taxon>Bacillota</taxon>
        <taxon>Bacilli</taxon>
        <taxon>Bacillales</taxon>
        <taxon>Alicyclobacillaceae</taxon>
        <taxon>Alicyclobacillus</taxon>
    </lineage>
</organism>
<accession>A0A9E6ZID5</accession>